<reference evidence="2" key="1">
    <citation type="submission" date="2018-01" db="EMBL/GenBank/DDBJ databases">
        <title>An insight into the sialome of Amazonian anophelines.</title>
        <authorList>
            <person name="Ribeiro J.M."/>
            <person name="Scarpassa V."/>
            <person name="Calvo E."/>
        </authorList>
    </citation>
    <scope>NUCLEOTIDE SEQUENCE</scope>
</reference>
<accession>A0A2M4CRJ8</accession>
<proteinExistence type="predicted"/>
<dbReference type="SUPFAM" id="SSF55729">
    <property type="entry name" value="Acyl-CoA N-acyltransferases (Nat)"/>
    <property type="match status" value="1"/>
</dbReference>
<name>A0A2M4CRJ8_ANODA</name>
<dbReference type="CDD" id="cd04301">
    <property type="entry name" value="NAT_SF"/>
    <property type="match status" value="1"/>
</dbReference>
<evidence type="ECO:0000313" key="2">
    <source>
        <dbReference type="EMBL" id="MBW67947.1"/>
    </source>
</evidence>
<organism evidence="2">
    <name type="scientific">Anopheles darlingi</name>
    <name type="common">Mosquito</name>
    <dbReference type="NCBI Taxonomy" id="43151"/>
    <lineage>
        <taxon>Eukaryota</taxon>
        <taxon>Metazoa</taxon>
        <taxon>Ecdysozoa</taxon>
        <taxon>Arthropoda</taxon>
        <taxon>Hexapoda</taxon>
        <taxon>Insecta</taxon>
        <taxon>Pterygota</taxon>
        <taxon>Neoptera</taxon>
        <taxon>Endopterygota</taxon>
        <taxon>Diptera</taxon>
        <taxon>Nematocera</taxon>
        <taxon>Culicoidea</taxon>
        <taxon>Culicidae</taxon>
        <taxon>Anophelinae</taxon>
        <taxon>Anopheles</taxon>
    </lineage>
</organism>
<dbReference type="EMBL" id="GGFL01003769">
    <property type="protein sequence ID" value="MBW67947.1"/>
    <property type="molecule type" value="Transcribed_RNA"/>
</dbReference>
<dbReference type="AlphaFoldDB" id="A0A2M4CRJ8"/>
<dbReference type="InterPro" id="IPR016181">
    <property type="entry name" value="Acyl_CoA_acyltransferase"/>
</dbReference>
<dbReference type="Pfam" id="PF00583">
    <property type="entry name" value="Acetyltransf_1"/>
    <property type="match status" value="1"/>
</dbReference>
<dbReference type="VEuPathDB" id="VectorBase:ADAR2_002328"/>
<dbReference type="GO" id="GO:0016747">
    <property type="term" value="F:acyltransferase activity, transferring groups other than amino-acyl groups"/>
    <property type="evidence" value="ECO:0007669"/>
    <property type="project" value="InterPro"/>
</dbReference>
<dbReference type="InterPro" id="IPR000182">
    <property type="entry name" value="GNAT_dom"/>
</dbReference>
<evidence type="ECO:0000259" key="1">
    <source>
        <dbReference type="PROSITE" id="PS51186"/>
    </source>
</evidence>
<dbReference type="PROSITE" id="PS51186">
    <property type="entry name" value="GNAT"/>
    <property type="match status" value="1"/>
</dbReference>
<protein>
    <recommendedName>
        <fullName evidence="1">N-acetyltransferase domain-containing protein</fullName>
    </recommendedName>
</protein>
<dbReference type="Gene3D" id="3.40.630.30">
    <property type="match status" value="1"/>
</dbReference>
<feature type="domain" description="N-acetyltransferase" evidence="1">
    <location>
        <begin position="7"/>
        <end position="205"/>
    </location>
</feature>
<sequence length="214" mass="23498">MPSSEQITYTVATTVDRDAVRDALISFYYPEEPLTTAHRSGAEVTPDDLDNSLAFIDQGTVTLAWLNKTTDGEPAATVVGIAIGGPSDAALNVPIRTSKFADIVAFLDWVAQSSVAMGTRPCYNMHCLAVHPAYRGRSIGRQLVEQQMLVAKRVCPKLEAFTADATARKSEHLLKRLGLCEIGRLRFDQYRDERGDRVFDQLPDGVVVTLEKAL</sequence>